<evidence type="ECO:0000256" key="4">
    <source>
        <dbReference type="ARBA" id="ARBA00022679"/>
    </source>
</evidence>
<dbReference type="RefSeq" id="WP_015396425.1">
    <property type="nucleotide sequence ID" value="NC_020294.1"/>
</dbReference>
<dbReference type="HOGENOM" id="CLU_039379_1_0_4"/>
<dbReference type="SUPFAM" id="SSF53659">
    <property type="entry name" value="Isocitrate/Isopropylmalate dehydrogenase-like"/>
    <property type="match status" value="1"/>
</dbReference>
<dbReference type="Proteomes" id="UP000011547">
    <property type="component" value="Chromosome"/>
</dbReference>
<keyword evidence="2 10" id="KW-0963">Cytoplasm</keyword>
<dbReference type="InterPro" id="IPR003664">
    <property type="entry name" value="FA_synthesis"/>
</dbReference>
<reference evidence="11 12" key="1">
    <citation type="journal article" date="2013" name="Genome Biol. Evol.">
        <title>Genome evolution and phylogenomic analysis of candidatus kinetoplastibacterium, the betaproteobacterial endosymbionts of strigomonas and angomonas.</title>
        <authorList>
            <person name="Alves J.M."/>
            <person name="Serrano M.G."/>
            <person name="Maia da Silva F."/>
            <person name="Voegtly L.J."/>
            <person name="Matveyev A.V."/>
            <person name="Teixeira M.M."/>
            <person name="Camargo E.P."/>
            <person name="Buck G.A."/>
        </authorList>
    </citation>
    <scope>NUCLEOTIDE SEQUENCE [LARGE SCALE GENOMIC DNA]</scope>
    <source>
        <strain evidence="11 12">TCC079E</strain>
    </source>
</reference>
<comment type="function">
    <text evidence="10">Catalyzes the reversible formation of acyl-phosphate (acyl-PO(4)) from acyl-[acyl-carrier-protein] (acyl-ACP). This enzyme utilizes acyl-ACP as fatty acyl donor, but not acyl-CoA.</text>
</comment>
<gene>
    <name evidence="10" type="primary">plsX</name>
    <name evidence="11" type="ORF">CDSE_0744</name>
</gene>
<keyword evidence="4 10" id="KW-0808">Transferase</keyword>
<dbReference type="PIRSF" id="PIRSF002465">
    <property type="entry name" value="Phsphlp_syn_PlsX"/>
    <property type="match status" value="1"/>
</dbReference>
<protein>
    <recommendedName>
        <fullName evidence="8 10">Phosphate acyltransferase</fullName>
        <ecNumber evidence="8 10">2.3.1.274</ecNumber>
    </recommendedName>
    <alternativeName>
        <fullName evidence="10">Acyl-ACP phosphotransacylase</fullName>
    </alternativeName>
    <alternativeName>
        <fullName evidence="10">Acyl-[acyl-carrier-protein]--phosphate acyltransferase</fullName>
    </alternativeName>
    <alternativeName>
        <fullName evidence="10">Phosphate-acyl-ACP acyltransferase</fullName>
    </alternativeName>
</protein>
<evidence type="ECO:0000256" key="3">
    <source>
        <dbReference type="ARBA" id="ARBA00022516"/>
    </source>
</evidence>
<dbReference type="PANTHER" id="PTHR30100:SF1">
    <property type="entry name" value="PHOSPHATE ACYLTRANSFERASE"/>
    <property type="match status" value="1"/>
</dbReference>
<comment type="subcellular location">
    <subcellularLocation>
        <location evidence="10">Cytoplasm</location>
    </subcellularLocation>
    <text evidence="10">Associated with the membrane possibly through PlsY.</text>
</comment>
<dbReference type="STRING" id="1208919.CDSE_0744"/>
<comment type="catalytic activity">
    <reaction evidence="1 10">
        <text>a fatty acyl-[ACP] + phosphate = an acyl phosphate + holo-[ACP]</text>
        <dbReference type="Rhea" id="RHEA:42292"/>
        <dbReference type="Rhea" id="RHEA-COMP:9685"/>
        <dbReference type="Rhea" id="RHEA-COMP:14125"/>
        <dbReference type="ChEBI" id="CHEBI:43474"/>
        <dbReference type="ChEBI" id="CHEBI:59918"/>
        <dbReference type="ChEBI" id="CHEBI:64479"/>
        <dbReference type="ChEBI" id="CHEBI:138651"/>
        <dbReference type="EC" id="2.3.1.274"/>
    </reaction>
</comment>
<dbReference type="NCBIfam" id="TIGR00182">
    <property type="entry name" value="plsX"/>
    <property type="match status" value="1"/>
</dbReference>
<dbReference type="EMBL" id="CP003803">
    <property type="protein sequence ID" value="AGF47014.1"/>
    <property type="molecule type" value="Genomic_DNA"/>
</dbReference>
<dbReference type="Gene3D" id="3.40.718.10">
    <property type="entry name" value="Isopropylmalate Dehydrogenase"/>
    <property type="match status" value="1"/>
</dbReference>
<evidence type="ECO:0000313" key="11">
    <source>
        <dbReference type="EMBL" id="AGF47014.1"/>
    </source>
</evidence>
<sequence>MIKIAIDCMGGDVGLPVTIPASITFAKRYKDTSLLLVGLESEIKFFLNKINNVPFDRINIVPADEVVTMSDSIEVALRKKKKSSMHIAVQSVKNGFADACISSGNTAAWMAISKYFLKTLEGIERPAISTSIPNQNGNATTILDLGANVDCSANNLLQFAVMGTALVQSIDFNNNPSVGLLNIGEELIKGNIIVKSAFDLLSSSNLNFYGNVEGDDIFKGTVDIVVCDGFVGNIVLKSVEGLAKMFSMTLKEEFKKDLLSSFVGVLAMPVIHSLRNRLDNRRYNGASLLGLNGIVFKSHGSADIVSFDFALSRARDAVINNLLDRISIKVHEINRELRIKN</sequence>
<evidence type="ECO:0000256" key="6">
    <source>
        <dbReference type="ARBA" id="ARBA00023209"/>
    </source>
</evidence>
<dbReference type="AlphaFoldDB" id="M1LUM5"/>
<comment type="subunit">
    <text evidence="9 10">Homodimer. Probably interacts with PlsY.</text>
</comment>
<dbReference type="KEGG" id="kde:CDSE_0744"/>
<dbReference type="PATRIC" id="fig|1208919.3.peg.454"/>
<evidence type="ECO:0000256" key="1">
    <source>
        <dbReference type="ARBA" id="ARBA00001232"/>
    </source>
</evidence>
<dbReference type="GO" id="GO:0008654">
    <property type="term" value="P:phospholipid biosynthetic process"/>
    <property type="evidence" value="ECO:0007669"/>
    <property type="project" value="UniProtKB-KW"/>
</dbReference>
<keyword evidence="5 10" id="KW-0443">Lipid metabolism</keyword>
<keyword evidence="6 10" id="KW-0594">Phospholipid biosynthesis</keyword>
<keyword evidence="7 10" id="KW-1208">Phospholipid metabolism</keyword>
<keyword evidence="12" id="KW-1185">Reference proteome</keyword>
<comment type="similarity">
    <text evidence="10">Belongs to the PlsX family.</text>
</comment>
<evidence type="ECO:0000256" key="8">
    <source>
        <dbReference type="ARBA" id="ARBA00024069"/>
    </source>
</evidence>
<dbReference type="eggNOG" id="COG0416">
    <property type="taxonomic scope" value="Bacteria"/>
</dbReference>
<dbReference type="GO" id="GO:0006633">
    <property type="term" value="P:fatty acid biosynthetic process"/>
    <property type="evidence" value="ECO:0007669"/>
    <property type="project" value="UniProtKB-UniRule"/>
</dbReference>
<evidence type="ECO:0000256" key="9">
    <source>
        <dbReference type="ARBA" id="ARBA00046608"/>
    </source>
</evidence>
<dbReference type="UniPathway" id="UPA00085"/>
<dbReference type="Pfam" id="PF02504">
    <property type="entry name" value="FA_synthesis"/>
    <property type="match status" value="1"/>
</dbReference>
<evidence type="ECO:0000256" key="7">
    <source>
        <dbReference type="ARBA" id="ARBA00023264"/>
    </source>
</evidence>
<name>M1LUM5_9PROT</name>
<organism evidence="11 12">
    <name type="scientific">Candidatus Kinetoplastidibacterium desouzai TCC079E</name>
    <dbReference type="NCBI Taxonomy" id="1208919"/>
    <lineage>
        <taxon>Bacteria</taxon>
        <taxon>Pseudomonadati</taxon>
        <taxon>Pseudomonadota</taxon>
        <taxon>Betaproteobacteria</taxon>
        <taxon>Candidatus Kinetoplastidibacterium</taxon>
    </lineage>
</organism>
<dbReference type="GO" id="GO:0005737">
    <property type="term" value="C:cytoplasm"/>
    <property type="evidence" value="ECO:0007669"/>
    <property type="project" value="UniProtKB-SubCell"/>
</dbReference>
<evidence type="ECO:0000256" key="10">
    <source>
        <dbReference type="HAMAP-Rule" id="MF_00019"/>
    </source>
</evidence>
<keyword evidence="11" id="KW-0012">Acyltransferase</keyword>
<comment type="pathway">
    <text evidence="10">Lipid metabolism; phospholipid metabolism.</text>
</comment>
<dbReference type="EC" id="2.3.1.274" evidence="8 10"/>
<dbReference type="PANTHER" id="PTHR30100">
    <property type="entry name" value="FATTY ACID/PHOSPHOLIPID SYNTHESIS PROTEIN PLSX"/>
    <property type="match status" value="1"/>
</dbReference>
<dbReference type="OrthoDB" id="9806408at2"/>
<evidence type="ECO:0000313" key="12">
    <source>
        <dbReference type="Proteomes" id="UP000011547"/>
    </source>
</evidence>
<dbReference type="InterPro" id="IPR012281">
    <property type="entry name" value="Phospholipid_synth_PlsX-like"/>
</dbReference>
<evidence type="ECO:0000256" key="5">
    <source>
        <dbReference type="ARBA" id="ARBA00023098"/>
    </source>
</evidence>
<accession>M1LUM5</accession>
<evidence type="ECO:0000256" key="2">
    <source>
        <dbReference type="ARBA" id="ARBA00022490"/>
    </source>
</evidence>
<dbReference type="HAMAP" id="MF_00019">
    <property type="entry name" value="PlsX"/>
    <property type="match status" value="1"/>
</dbReference>
<proteinExistence type="inferred from homology"/>
<keyword evidence="3 10" id="KW-0444">Lipid biosynthesis</keyword>
<dbReference type="GO" id="GO:0043811">
    <property type="term" value="F:phosphate:acyl-[acyl carrier protein] acyltransferase activity"/>
    <property type="evidence" value="ECO:0007669"/>
    <property type="project" value="UniProtKB-UniRule"/>
</dbReference>